<name>A0A420TYF9_GIBIN</name>
<reference evidence="2 3" key="1">
    <citation type="journal article" date="2018" name="Sci. Rep.">
        <title>Characterisation of pathogen-specific regions and novel effector candidates in Fusarium oxysporum f. sp. cepae.</title>
        <authorList>
            <person name="Armitage A.D."/>
            <person name="Taylor A."/>
            <person name="Sobczyk M.K."/>
            <person name="Baxter L."/>
            <person name="Greenfield B.P."/>
            <person name="Bates H.J."/>
            <person name="Wilson F."/>
            <person name="Jackson A.C."/>
            <person name="Ott S."/>
            <person name="Harrison R.J."/>
            <person name="Clarkson J.P."/>
        </authorList>
    </citation>
    <scope>NUCLEOTIDE SEQUENCE [LARGE SCALE GENOMIC DNA]</scope>
    <source>
        <strain evidence="2 3">Fp_A8</strain>
    </source>
</reference>
<dbReference type="Proteomes" id="UP000283569">
    <property type="component" value="Unassembled WGS sequence"/>
</dbReference>
<dbReference type="EMBL" id="MRDB01000006">
    <property type="protein sequence ID" value="RKL46677.1"/>
    <property type="molecule type" value="Genomic_DNA"/>
</dbReference>
<protein>
    <submittedName>
        <fullName evidence="2">Uncharacterized protein</fullName>
    </submittedName>
</protein>
<gene>
    <name evidence="2" type="ORF">BFJ72_g2419</name>
</gene>
<evidence type="ECO:0000256" key="1">
    <source>
        <dbReference type="SAM" id="MobiDB-lite"/>
    </source>
</evidence>
<sequence>MTGTDDIGPSKQAEARDKTSETRMTARLVTSLAEKLATPHPLVVTQSEHLATKLVLTWNTFVTSGAKDNSFIDMMLAAMENSSVDLEYGPQTGSDVESAFFDFSSDLTRAQSDELREEAARLNPKLRDIDPELIMAVHKALRTDVGTELEGEQHLGDILPRNSLLFFFQCCLEIIPTAHANEDVILREVKAILPHCQRHSNNIPRTSLEKPVDNGAAKSQPVTAANFQAVLLAVKSYLGASVAHANRALESVAGEHVALLKDTDMNSLMEKLGKATDIADATSLFEQVSALHAVQYAIAARTAAQSNEDIIPLIDKMVEAIESSNP</sequence>
<evidence type="ECO:0000313" key="3">
    <source>
        <dbReference type="Proteomes" id="UP000283569"/>
    </source>
</evidence>
<evidence type="ECO:0000313" key="2">
    <source>
        <dbReference type="EMBL" id="RKL46677.1"/>
    </source>
</evidence>
<accession>A0A420TYF9</accession>
<feature type="region of interest" description="Disordered" evidence="1">
    <location>
        <begin position="1"/>
        <end position="23"/>
    </location>
</feature>
<dbReference type="AlphaFoldDB" id="A0A420TYF9"/>
<comment type="caution">
    <text evidence="2">The sequence shown here is derived from an EMBL/GenBank/DDBJ whole genome shotgun (WGS) entry which is preliminary data.</text>
</comment>
<proteinExistence type="predicted"/>
<organism evidence="2 3">
    <name type="scientific">Gibberella intermedia</name>
    <name type="common">Bulb rot disease fungus</name>
    <name type="synonym">Fusarium proliferatum</name>
    <dbReference type="NCBI Taxonomy" id="948311"/>
    <lineage>
        <taxon>Eukaryota</taxon>
        <taxon>Fungi</taxon>
        <taxon>Dikarya</taxon>
        <taxon>Ascomycota</taxon>
        <taxon>Pezizomycotina</taxon>
        <taxon>Sordariomycetes</taxon>
        <taxon>Hypocreomycetidae</taxon>
        <taxon>Hypocreales</taxon>
        <taxon>Nectriaceae</taxon>
        <taxon>Fusarium</taxon>
        <taxon>Fusarium fujikuroi species complex</taxon>
    </lineage>
</organism>